<gene>
    <name evidence="2" type="ORF">ACFO8L_00155</name>
</gene>
<proteinExistence type="predicted"/>
<reference evidence="3" key="1">
    <citation type="journal article" date="2019" name="Int. J. Syst. Evol. Microbiol.">
        <title>The Global Catalogue of Microorganisms (GCM) 10K type strain sequencing project: providing services to taxonomists for standard genome sequencing and annotation.</title>
        <authorList>
            <consortium name="The Broad Institute Genomics Platform"/>
            <consortium name="The Broad Institute Genome Sequencing Center for Infectious Disease"/>
            <person name="Wu L."/>
            <person name="Ma J."/>
        </authorList>
    </citation>
    <scope>NUCLEOTIDE SEQUENCE [LARGE SCALE GENOMIC DNA]</scope>
    <source>
        <strain evidence="3">CCUG 49560</strain>
    </source>
</reference>
<evidence type="ECO:0000313" key="2">
    <source>
        <dbReference type="EMBL" id="MFC4584464.1"/>
    </source>
</evidence>
<comment type="caution">
    <text evidence="2">The sequence shown here is derived from an EMBL/GenBank/DDBJ whole genome shotgun (WGS) entry which is preliminary data.</text>
</comment>
<keyword evidence="1" id="KW-1133">Transmembrane helix</keyword>
<dbReference type="Proteomes" id="UP001595891">
    <property type="component" value="Unassembled WGS sequence"/>
</dbReference>
<dbReference type="RefSeq" id="WP_262841771.1">
    <property type="nucleotide sequence ID" value="NZ_JANZYP010000007.1"/>
</dbReference>
<dbReference type="EMBL" id="JBHSFN010000001">
    <property type="protein sequence ID" value="MFC4584464.1"/>
    <property type="molecule type" value="Genomic_DNA"/>
</dbReference>
<accession>A0ABV9E651</accession>
<keyword evidence="1" id="KW-0472">Membrane</keyword>
<evidence type="ECO:0000313" key="3">
    <source>
        <dbReference type="Proteomes" id="UP001595891"/>
    </source>
</evidence>
<feature type="transmembrane region" description="Helical" evidence="1">
    <location>
        <begin position="21"/>
        <end position="39"/>
    </location>
</feature>
<feature type="transmembrane region" description="Helical" evidence="1">
    <location>
        <begin position="99"/>
        <end position="117"/>
    </location>
</feature>
<evidence type="ECO:0000256" key="1">
    <source>
        <dbReference type="SAM" id="Phobius"/>
    </source>
</evidence>
<name>A0ABV9E651_9ACTN</name>
<feature type="transmembrane region" description="Helical" evidence="1">
    <location>
        <begin position="123"/>
        <end position="141"/>
    </location>
</feature>
<feature type="transmembrane region" description="Helical" evidence="1">
    <location>
        <begin position="66"/>
        <end position="87"/>
    </location>
</feature>
<organism evidence="2 3">
    <name type="scientific">Sphaerisporangium corydalis</name>
    <dbReference type="NCBI Taxonomy" id="1441875"/>
    <lineage>
        <taxon>Bacteria</taxon>
        <taxon>Bacillati</taxon>
        <taxon>Actinomycetota</taxon>
        <taxon>Actinomycetes</taxon>
        <taxon>Streptosporangiales</taxon>
        <taxon>Streptosporangiaceae</taxon>
        <taxon>Sphaerisporangium</taxon>
    </lineage>
</organism>
<keyword evidence="3" id="KW-1185">Reference proteome</keyword>
<evidence type="ECO:0008006" key="4">
    <source>
        <dbReference type="Google" id="ProtNLM"/>
    </source>
</evidence>
<protein>
    <recommendedName>
        <fullName evidence="4">DUF4345 domain-containing protein</fullName>
    </recommendedName>
</protein>
<keyword evidence="1" id="KW-0812">Transmembrane</keyword>
<sequence>MEATATTRVPPVPAPVQLARALLAAVAVSHLVVPVVMWARQGELRNEIAAQHPGFGAAEVSRSADIAVTSGAVFHGVLLALCALLVWKLATARLWTRRLTTASQVLSIVFSAFSWTSSPMFHVVIPIIGAAQILLLALLWAPRPA</sequence>